<keyword evidence="2" id="KW-1185">Reference proteome</keyword>
<name>A0A6A4GQX5_9AGAR</name>
<reference evidence="1" key="1">
    <citation type="journal article" date="2019" name="Environ. Microbiol.">
        <title>Fungal ecological strategies reflected in gene transcription - a case study of two litter decomposers.</title>
        <authorList>
            <person name="Barbi F."/>
            <person name="Kohler A."/>
            <person name="Barry K."/>
            <person name="Baskaran P."/>
            <person name="Daum C."/>
            <person name="Fauchery L."/>
            <person name="Ihrmark K."/>
            <person name="Kuo A."/>
            <person name="LaButti K."/>
            <person name="Lipzen A."/>
            <person name="Morin E."/>
            <person name="Grigoriev I.V."/>
            <person name="Henrissat B."/>
            <person name="Lindahl B."/>
            <person name="Martin F."/>
        </authorList>
    </citation>
    <scope>NUCLEOTIDE SEQUENCE</scope>
    <source>
        <strain evidence="1">JB14</strain>
    </source>
</reference>
<dbReference type="Proteomes" id="UP000799118">
    <property type="component" value="Unassembled WGS sequence"/>
</dbReference>
<dbReference type="OrthoDB" id="3061864at2759"/>
<proteinExistence type="predicted"/>
<dbReference type="AlphaFoldDB" id="A0A6A4GQX5"/>
<dbReference type="EMBL" id="ML769789">
    <property type="protein sequence ID" value="KAE9387617.1"/>
    <property type="molecule type" value="Genomic_DNA"/>
</dbReference>
<evidence type="ECO:0000313" key="2">
    <source>
        <dbReference type="Proteomes" id="UP000799118"/>
    </source>
</evidence>
<dbReference type="CDD" id="cd09917">
    <property type="entry name" value="F-box_SF"/>
    <property type="match status" value="1"/>
</dbReference>
<accession>A0A6A4GQX5</accession>
<gene>
    <name evidence="1" type="ORF">BT96DRAFT_1025806</name>
</gene>
<organism evidence="1 2">
    <name type="scientific">Gymnopus androsaceus JB14</name>
    <dbReference type="NCBI Taxonomy" id="1447944"/>
    <lineage>
        <taxon>Eukaryota</taxon>
        <taxon>Fungi</taxon>
        <taxon>Dikarya</taxon>
        <taxon>Basidiomycota</taxon>
        <taxon>Agaricomycotina</taxon>
        <taxon>Agaricomycetes</taxon>
        <taxon>Agaricomycetidae</taxon>
        <taxon>Agaricales</taxon>
        <taxon>Marasmiineae</taxon>
        <taxon>Omphalotaceae</taxon>
        <taxon>Gymnopus</taxon>
    </lineage>
</organism>
<sequence length="440" mass="50418">MLLPEELVHDIFSYLAYHSKPRMQCELPELQFECNTTDILSLSLVNRRLRRIGLPFLFASLRIKGLTDVKKLKDQGPLFFKYTKMLILRMLSLLDEEGMEILLQSIPHLKRLTCVDARCTMSIALLNALHEHPNVSTIHVQKLPKGSVQFDLSKVVLKQSELADPRRCWLAPSGMKVSQLIIRQPELLTDEFGLQTFNGLCELDLSMRRFPVIVSWLPEFTAAHPNLKKIRFIYGRKDFFTYHTLPFISSFVEEAGSRKLADAYYITRFFITRPDICSTSAQEWRVTGLTIIIRSSLIEILSLIYSSFPSIQTLTFEFEGRPARGLYHIDDIIAILCLFSSLEILGLHCLFKPLHFGCRKPWRAPQLETPSAADIAEAGILWYTSRIAQRIPSLQAFEIHEEAYYDEANCCSGRWFVKGWLNVQNALSGGREVVGILKKT</sequence>
<evidence type="ECO:0000313" key="1">
    <source>
        <dbReference type="EMBL" id="KAE9387617.1"/>
    </source>
</evidence>
<evidence type="ECO:0008006" key="3">
    <source>
        <dbReference type="Google" id="ProtNLM"/>
    </source>
</evidence>
<protein>
    <recommendedName>
        <fullName evidence="3">F-box domain-containing protein</fullName>
    </recommendedName>
</protein>